<dbReference type="Gene3D" id="3.40.50.200">
    <property type="entry name" value="Peptidase S8/S53 domain"/>
    <property type="match status" value="1"/>
</dbReference>
<evidence type="ECO:0000259" key="1">
    <source>
        <dbReference type="Pfam" id="PF00082"/>
    </source>
</evidence>
<dbReference type="InterPro" id="IPR000209">
    <property type="entry name" value="Peptidase_S8/S53_dom"/>
</dbReference>
<dbReference type="InterPro" id="IPR036852">
    <property type="entry name" value="Peptidase_S8/S53_dom_sf"/>
</dbReference>
<dbReference type="AlphaFoldDB" id="A0ABC8QHZ2"/>
<dbReference type="Pfam" id="PF00082">
    <property type="entry name" value="Peptidase_S8"/>
    <property type="match status" value="1"/>
</dbReference>
<evidence type="ECO:0000313" key="3">
    <source>
        <dbReference type="Proteomes" id="UP001189663"/>
    </source>
</evidence>
<feature type="domain" description="Peptidase S8/S53" evidence="1">
    <location>
        <begin position="290"/>
        <end position="541"/>
    </location>
</feature>
<dbReference type="RefSeq" id="WP_316684318.1">
    <property type="nucleotide sequence ID" value="NZ_CATZAT010000007.1"/>
</dbReference>
<dbReference type="EMBL" id="CATZAT010000007">
    <property type="protein sequence ID" value="CAJ0797150.1"/>
    <property type="molecule type" value="Genomic_DNA"/>
</dbReference>
<name>A0ABC8QHZ2_9RALS</name>
<keyword evidence="3" id="KW-1185">Reference proteome</keyword>
<dbReference type="Proteomes" id="UP001189663">
    <property type="component" value="Unassembled WGS sequence"/>
</dbReference>
<dbReference type="SUPFAM" id="SSF52743">
    <property type="entry name" value="Subtilisin-like"/>
    <property type="match status" value="1"/>
</dbReference>
<dbReference type="CDD" id="cd04847">
    <property type="entry name" value="Peptidases_S8_Subtilisin_like_2"/>
    <property type="match status" value="1"/>
</dbReference>
<gene>
    <name evidence="2" type="ORF">LMG18096_03362</name>
</gene>
<organism evidence="2 3">
    <name type="scientific">Ralstonia holmesii</name>
    <dbReference type="NCBI Taxonomy" id="3058602"/>
    <lineage>
        <taxon>Bacteria</taxon>
        <taxon>Pseudomonadati</taxon>
        <taxon>Pseudomonadota</taxon>
        <taxon>Betaproteobacteria</taxon>
        <taxon>Burkholderiales</taxon>
        <taxon>Burkholderiaceae</taxon>
        <taxon>Ralstonia</taxon>
    </lineage>
</organism>
<proteinExistence type="predicted"/>
<reference evidence="2 3" key="1">
    <citation type="submission" date="2023-07" db="EMBL/GenBank/DDBJ databases">
        <authorList>
            <person name="Peeters C."/>
        </authorList>
    </citation>
    <scope>NUCLEOTIDE SEQUENCE [LARGE SCALE GENOMIC DNA]</scope>
    <source>
        <strain evidence="2 3">LMG 18096</strain>
    </source>
</reference>
<evidence type="ECO:0000313" key="2">
    <source>
        <dbReference type="EMBL" id="CAJ0797150.1"/>
    </source>
</evidence>
<accession>A0ABC8QHZ2</accession>
<protein>
    <recommendedName>
        <fullName evidence="1">Peptidase S8/S53 domain-containing protein</fullName>
    </recommendedName>
</protein>
<sequence length="728" mass="78005">MPGPNLLIGNGEVLAGTIQRDGGGGGKKAYPYTIQQARERLRQGIAGIADALDQLPDVAKPRGEGTGLITVHPAFLAKTQMPAGVFRRAGLRTLGSRPAMVTPMNDARVNAPSGPQPAAELYVCGTSEAFRQLGNMLMSDSTAKTHQDEFCRLEAVRFLAPADRLVRLEGQDAQVPIEVVLHGDSGDTVLLDAFEAYANTCGVQLGRKKLLGVPGLVFMPGTASRTDLAKFASFTALRAVRRLPALRLNRPVIRQRLTVQAPALPDADALDSSLKVVVFDGGLGARDFSRWCKEIVPAELDATHADYLSHGTEVTSALLFGAVEHDATTLPRPYFDVVHHRALGLNDEHDVDLYDCMRRIDAVLRAGDVDFANLSLGPRLAIDDGQPHAWTSMLDGHLAQGHTLMTVAVGNDGNVSDGMGRIQPPADAVNALSVGAADSREFMWNRASYSCYGPGRSPGLVKPDGVAFGGTEQQPLVLLNPLAGGLTGVQGTSFASPLALRTAAAARAISATPLSATTLRALMIHHADRFQGHDSRDVGWGRFPEAPDDLLTCGDHEVCVIYQGHIEAGGTMRIGIPVPPVALGVGLTIKATFCFACPVDPADPINYTRHGLTVVFRPRGAGSSAPFFSTGNYDTEQDLRADAYKWETVLHKTANFAADQLLDACFDVDHGAREHGLKVDNSEVPPLPYVLIATVSTQKGEPIYQSIMQKYRALAPIQLRERVQLRGR</sequence>
<dbReference type="InterPro" id="IPR034074">
    <property type="entry name" value="Y4bN_pept_dom"/>
</dbReference>
<comment type="caution">
    <text evidence="2">The sequence shown here is derived from an EMBL/GenBank/DDBJ whole genome shotgun (WGS) entry which is preliminary data.</text>
</comment>